<name>A0A2H9TPK7_9FUNG</name>
<organism evidence="1 2">
    <name type="scientific">Paramicrosporidium saccamoebae</name>
    <dbReference type="NCBI Taxonomy" id="1246581"/>
    <lineage>
        <taxon>Eukaryota</taxon>
        <taxon>Fungi</taxon>
        <taxon>Fungi incertae sedis</taxon>
        <taxon>Cryptomycota</taxon>
        <taxon>Cryptomycota incertae sedis</taxon>
        <taxon>Paramicrosporidium</taxon>
    </lineage>
</organism>
<accession>A0A2H9TPK7</accession>
<gene>
    <name evidence="1" type="ORF">PSACC_00541</name>
</gene>
<protein>
    <submittedName>
        <fullName evidence="1">Uncharacterized protein</fullName>
    </submittedName>
</protein>
<keyword evidence="2" id="KW-1185">Reference proteome</keyword>
<evidence type="ECO:0000313" key="1">
    <source>
        <dbReference type="EMBL" id="PJF19685.1"/>
    </source>
</evidence>
<sequence length="777" mass="86883">MLAITPVMCGKKTDNGYIGYVGGVYAVAEDWWGVAKMYDSLKESCPSCAELLLKQAPSEAIRKEIEDGQVQLYKPGGMTSKLASLVSGKYPEWPGTGTQLLTNIELARSLLESKQWTALRGLILDEILPDPDYPRYNLPRRIVVACGLALMDFKNDCPNCVAPWRTKEVGGKDLTIGKKAKIIEAVLKMRNNKLIISGPHKACEEVGMRKDLEGCVRVLVAGGYSRADELFANIKNDDELTVVAGCFYLETRGPKEAVKYYGNRPPIQNKSILEFVGTMRKTLLPLSEWHSAAKTLAMACPCQETELPIFRRVRRSAMLNQEVKASIKNREKLFWALCAAQYKEPARENYEKLKTDLDPILPGLKASTMEKVKEALKSMEDSLLRTELIDLSHVAKYQDHMNKAVKALQVGDIPSAQGQLDSVTQKVRETGEAGRAEEDPSVQFITLMIAAFRNPQILFHEAISFLRFDDWKFNWYVAQAVDQYTSGANRVLLVDQTVDQDLFNMQYALILFFSGRFQDVLDLNFELPDSLKNYTLLCAMKRQDVCTIAQKPIVPGVSDEPSVLLQTIPPSLCNAIRAAQSAKAVRDPVVPLSPESRQVLTNMSAQSYLQPPLPSEARMKPLSAVMEVRIISPPLTLDPEAKARLEARKTLPYDMVSIPEGVETRGARFLKSMKKLKSFLKKARTKNGKVNLDDETREAATTLIDDLPVVLESKDLSDEQQDGIEKFFAGVRKNSSFKMSLDSKEAVYELIKDQYDAIRNARILHLISATIGQPRNT</sequence>
<dbReference type="Proteomes" id="UP000240830">
    <property type="component" value="Unassembled WGS sequence"/>
</dbReference>
<dbReference type="EMBL" id="MTSL01000048">
    <property type="protein sequence ID" value="PJF19685.1"/>
    <property type="molecule type" value="Genomic_DNA"/>
</dbReference>
<dbReference type="AlphaFoldDB" id="A0A2H9TPK7"/>
<evidence type="ECO:0000313" key="2">
    <source>
        <dbReference type="Proteomes" id="UP000240830"/>
    </source>
</evidence>
<reference evidence="1 2" key="1">
    <citation type="submission" date="2016-10" db="EMBL/GenBank/DDBJ databases">
        <title>The genome of Paramicrosporidium saccamoebae is the missing link in understanding Cryptomycota and Microsporidia evolution.</title>
        <authorList>
            <person name="Quandt C.A."/>
            <person name="Beaudet D."/>
            <person name="Corsaro D."/>
            <person name="Michel R."/>
            <person name="Corradi N."/>
            <person name="James T."/>
        </authorList>
    </citation>
    <scope>NUCLEOTIDE SEQUENCE [LARGE SCALE GENOMIC DNA]</scope>
    <source>
        <strain evidence="1 2">KSL3</strain>
    </source>
</reference>
<comment type="caution">
    <text evidence="1">The sequence shown here is derived from an EMBL/GenBank/DDBJ whole genome shotgun (WGS) entry which is preliminary data.</text>
</comment>
<proteinExistence type="predicted"/>